<feature type="region of interest" description="Disordered" evidence="1">
    <location>
        <begin position="45"/>
        <end position="87"/>
    </location>
</feature>
<gene>
    <name evidence="2" type="ORF">TE42_00515</name>
</gene>
<protein>
    <submittedName>
        <fullName evidence="2">Uncharacterized protein</fullName>
    </submittedName>
</protein>
<dbReference type="AlphaFoldDB" id="A0A0G2HN49"/>
<dbReference type="Proteomes" id="UP000035067">
    <property type="component" value="Unassembled WGS sequence"/>
</dbReference>
<proteinExistence type="predicted"/>
<evidence type="ECO:0000313" key="3">
    <source>
        <dbReference type="Proteomes" id="UP000035067"/>
    </source>
</evidence>
<accession>A0A0G2HN49</accession>
<sequence>MVFQIVFIVLNNLCMAQREHHKARDTMEGNSPWLKSWLKAMSTYKGKGTGKGSDYPWETDSRSWSQQGKLRRQQPVMGQLQDHDQER</sequence>
<reference evidence="2 3" key="1">
    <citation type="submission" date="2015-01" db="EMBL/GenBank/DDBJ databases">
        <title>Lifestyle Evolution in Cyanobacterial Symbionts of Sponges.</title>
        <authorList>
            <person name="Burgsdorf I."/>
            <person name="Slaby B.M."/>
            <person name="Handley K.M."/>
            <person name="Haber M."/>
            <person name="Blom J."/>
            <person name="Marshall C.W."/>
            <person name="Gilbert J.A."/>
            <person name="Hentschel U."/>
            <person name="Steindler L."/>
        </authorList>
    </citation>
    <scope>NUCLEOTIDE SEQUENCE [LARGE SCALE GENOMIC DNA]</scope>
    <source>
        <strain evidence="2">SP3</strain>
    </source>
</reference>
<comment type="caution">
    <text evidence="2">The sequence shown here is derived from an EMBL/GenBank/DDBJ whole genome shotgun (WGS) entry which is preliminary data.</text>
</comment>
<organism evidence="2 3">
    <name type="scientific">Candidatus Synechococcus spongiarum SP3</name>
    <dbReference type="NCBI Taxonomy" id="1604020"/>
    <lineage>
        <taxon>Bacteria</taxon>
        <taxon>Bacillati</taxon>
        <taxon>Cyanobacteriota</taxon>
        <taxon>Cyanophyceae</taxon>
        <taxon>Synechococcales</taxon>
        <taxon>Synechococcaceae</taxon>
        <taxon>Synechococcus</taxon>
    </lineage>
</organism>
<dbReference type="EMBL" id="JXQG01000001">
    <property type="protein sequence ID" value="KKZ13483.1"/>
    <property type="molecule type" value="Genomic_DNA"/>
</dbReference>
<name>A0A0G2HN49_9SYNE</name>
<dbReference type="PATRIC" id="fig|1604020.3.peg.307"/>
<evidence type="ECO:0000313" key="2">
    <source>
        <dbReference type="EMBL" id="KKZ13483.1"/>
    </source>
</evidence>
<evidence type="ECO:0000256" key="1">
    <source>
        <dbReference type="SAM" id="MobiDB-lite"/>
    </source>
</evidence>